<feature type="transmembrane region" description="Helical" evidence="12">
    <location>
        <begin position="437"/>
        <end position="458"/>
    </location>
</feature>
<evidence type="ECO:0000256" key="5">
    <source>
        <dbReference type="ARBA" id="ARBA00022679"/>
    </source>
</evidence>
<evidence type="ECO:0000259" key="13">
    <source>
        <dbReference type="PROSITE" id="PS51098"/>
    </source>
</evidence>
<dbReference type="CDD" id="cd00212">
    <property type="entry name" value="PTS_IIB_glc"/>
    <property type="match status" value="1"/>
</dbReference>
<evidence type="ECO:0000256" key="10">
    <source>
        <dbReference type="ARBA" id="ARBA00023136"/>
    </source>
</evidence>
<feature type="transmembrane region" description="Helical" evidence="12">
    <location>
        <begin position="121"/>
        <end position="144"/>
    </location>
</feature>
<keyword evidence="6" id="KW-0598">Phosphotransferase system</keyword>
<dbReference type="PANTHER" id="PTHR30175:SF1">
    <property type="entry name" value="PTS SYSTEM ARBUTIN-, CELLOBIOSE-, AND SALICIN-SPECIFIC EIIBC COMPONENT-RELATED"/>
    <property type="match status" value="1"/>
</dbReference>
<keyword evidence="5 15" id="KW-0808">Transferase</keyword>
<gene>
    <name evidence="15" type="ORF">RV00_GL002897</name>
</gene>
<dbReference type="InterPro" id="IPR050558">
    <property type="entry name" value="PTS_Sugar-Specific_Components"/>
</dbReference>
<dbReference type="Pfam" id="PF02378">
    <property type="entry name" value="PTS_EIIC"/>
    <property type="match status" value="1"/>
</dbReference>
<proteinExistence type="predicted"/>
<feature type="transmembrane region" description="Helical" evidence="12">
    <location>
        <begin position="183"/>
        <end position="200"/>
    </location>
</feature>
<reference evidence="15 16" key="1">
    <citation type="submission" date="2014-12" db="EMBL/GenBank/DDBJ databases">
        <title>Draft genome sequences of 29 type strains of Enterococci.</title>
        <authorList>
            <person name="Zhong Z."/>
            <person name="Sun Z."/>
            <person name="Liu W."/>
            <person name="Zhang W."/>
            <person name="Zhang H."/>
        </authorList>
    </citation>
    <scope>NUCLEOTIDE SEQUENCE [LARGE SCALE GENOMIC DNA]</scope>
    <source>
        <strain evidence="15 16">DSM 22802</strain>
    </source>
</reference>
<organism evidence="15 16">
    <name type="scientific">Enterococcus devriesei</name>
    <dbReference type="NCBI Taxonomy" id="319970"/>
    <lineage>
        <taxon>Bacteria</taxon>
        <taxon>Bacillati</taxon>
        <taxon>Bacillota</taxon>
        <taxon>Bacilli</taxon>
        <taxon>Lactobacillales</taxon>
        <taxon>Enterococcaceae</taxon>
        <taxon>Enterococcus</taxon>
    </lineage>
</organism>
<dbReference type="PROSITE" id="PS01035">
    <property type="entry name" value="PTS_EIIB_TYPE_1_CYS"/>
    <property type="match status" value="1"/>
</dbReference>
<keyword evidence="9 12" id="KW-1133">Transmembrane helix</keyword>
<dbReference type="GO" id="GO:0016301">
    <property type="term" value="F:kinase activity"/>
    <property type="evidence" value="ECO:0007669"/>
    <property type="project" value="UniProtKB-KW"/>
</dbReference>
<evidence type="ECO:0000256" key="9">
    <source>
        <dbReference type="ARBA" id="ARBA00022989"/>
    </source>
</evidence>
<feature type="domain" description="PTS EIIB type-1" evidence="13">
    <location>
        <begin position="4"/>
        <end position="86"/>
    </location>
</feature>
<dbReference type="PROSITE" id="PS51098">
    <property type="entry name" value="PTS_EIIB_TYPE_1"/>
    <property type="match status" value="1"/>
</dbReference>
<feature type="transmembrane region" description="Helical" evidence="12">
    <location>
        <begin position="212"/>
        <end position="234"/>
    </location>
</feature>
<feature type="domain" description="PTS EIIC type-1" evidence="14">
    <location>
        <begin position="115"/>
        <end position="471"/>
    </location>
</feature>
<keyword evidence="8" id="KW-0418">Kinase</keyword>
<keyword evidence="16" id="KW-1185">Reference proteome</keyword>
<dbReference type="PROSITE" id="PS51103">
    <property type="entry name" value="PTS_EIIC_TYPE_1"/>
    <property type="match status" value="1"/>
</dbReference>
<dbReference type="SUPFAM" id="SSF55604">
    <property type="entry name" value="Glucose permease domain IIB"/>
    <property type="match status" value="1"/>
</dbReference>
<keyword evidence="3" id="KW-1003">Cell membrane</keyword>
<evidence type="ECO:0000256" key="12">
    <source>
        <dbReference type="SAM" id="Phobius"/>
    </source>
</evidence>
<dbReference type="GO" id="GO:0090589">
    <property type="term" value="F:protein-phosphocysteine-trehalose phosphotransferase system transporter activity"/>
    <property type="evidence" value="ECO:0007669"/>
    <property type="project" value="TreeGrafter"/>
</dbReference>
<dbReference type="GO" id="GO:0005886">
    <property type="term" value="C:plasma membrane"/>
    <property type="evidence" value="ECO:0007669"/>
    <property type="project" value="UniProtKB-SubCell"/>
</dbReference>
<dbReference type="Gene3D" id="3.30.1360.60">
    <property type="entry name" value="Glucose permease domain IIB"/>
    <property type="match status" value="1"/>
</dbReference>
<evidence type="ECO:0000256" key="6">
    <source>
        <dbReference type="ARBA" id="ARBA00022683"/>
    </source>
</evidence>
<dbReference type="AlphaFoldDB" id="A0A1L8STT4"/>
<keyword evidence="2" id="KW-0813">Transport</keyword>
<keyword evidence="7 12" id="KW-0812">Transmembrane</keyword>
<feature type="transmembrane region" description="Helical" evidence="12">
    <location>
        <begin position="291"/>
        <end position="316"/>
    </location>
</feature>
<keyword evidence="4" id="KW-0762">Sugar transport</keyword>
<name>A0A1L8STT4_9ENTE</name>
<evidence type="ECO:0000256" key="2">
    <source>
        <dbReference type="ARBA" id="ARBA00022448"/>
    </source>
</evidence>
<comment type="subcellular location">
    <subcellularLocation>
        <location evidence="1">Cell membrane</location>
        <topology evidence="1">Multi-pass membrane protein</topology>
    </subcellularLocation>
</comment>
<feature type="transmembrane region" description="Helical" evidence="12">
    <location>
        <begin position="336"/>
        <end position="354"/>
    </location>
</feature>
<feature type="active site" description="Phosphocysteine intermediate; for EIIB activity" evidence="11">
    <location>
        <position position="26"/>
    </location>
</feature>
<dbReference type="Pfam" id="PF00367">
    <property type="entry name" value="PTS_EIIB"/>
    <property type="match status" value="1"/>
</dbReference>
<dbReference type="Proteomes" id="UP000183700">
    <property type="component" value="Unassembled WGS sequence"/>
</dbReference>
<dbReference type="STRING" id="319970.RV00_GL002897"/>
<evidence type="ECO:0000259" key="14">
    <source>
        <dbReference type="PROSITE" id="PS51103"/>
    </source>
</evidence>
<evidence type="ECO:0000256" key="7">
    <source>
        <dbReference type="ARBA" id="ARBA00022692"/>
    </source>
</evidence>
<dbReference type="InterPro" id="IPR036878">
    <property type="entry name" value="Glu_permease_IIB"/>
</dbReference>
<dbReference type="GO" id="GO:0009401">
    <property type="term" value="P:phosphoenolpyruvate-dependent sugar phosphotransferase system"/>
    <property type="evidence" value="ECO:0007669"/>
    <property type="project" value="UniProtKB-KW"/>
</dbReference>
<sequence>MAYETFATDLIEKVGGKGNINNVIHCITRLRFYLNDESKADTKEIEKMTGVISVVKAQGQYQVVVGNKVGDMYQAVTAELGLNNTSSKKIVVEPTKESSEGFGHKLQHGINEFIGIITGSMIPVIGILAGAGIVKGLLAAFVTFGWMTDASQMYMLVNTIADGIFHFLPVILGFTAAQKLNSNPIVIAVVGGILIHPAIVEIASGKTPYVSLLGIHFPVMNYVASVFPILVAAWMGRYIEKALKKMIPSVVSSIVSPIVEILILSFLVLLIVGPVITFISDGLAAGITGIFDFNAIIGGAVYCALFPILVVFGMHWPLIPIIVNDLTVNGYSMMNAFSSVLMMGIAGAAFAVAIKTKKKNLKQLGFAATISQICGVGEPAIYGILLKYKRVFYIVTFANIIGGALAGALHLVNFGFAGAVVGFASFINPKTGIDSNFYSYLVTHIGTFVLSFGLTWLFGYNDQMKSTDEEV</sequence>
<dbReference type="InterPro" id="IPR018113">
    <property type="entry name" value="PTrfase_EIIB_Cys"/>
</dbReference>
<comment type="caution">
    <text evidence="15">The sequence shown here is derived from an EMBL/GenBank/DDBJ whole genome shotgun (WGS) entry which is preliminary data.</text>
</comment>
<dbReference type="GO" id="GO:0008982">
    <property type="term" value="F:protein-N(PI)-phosphohistidine-sugar phosphotransferase activity"/>
    <property type="evidence" value="ECO:0007669"/>
    <property type="project" value="InterPro"/>
</dbReference>
<evidence type="ECO:0000256" key="4">
    <source>
        <dbReference type="ARBA" id="ARBA00022597"/>
    </source>
</evidence>
<dbReference type="InterPro" id="IPR013013">
    <property type="entry name" value="PTS_EIIC_1"/>
</dbReference>
<evidence type="ECO:0000256" key="8">
    <source>
        <dbReference type="ARBA" id="ARBA00022777"/>
    </source>
</evidence>
<keyword evidence="10 12" id="KW-0472">Membrane</keyword>
<protein>
    <submittedName>
        <fullName evidence="15">Phosphotransferase system, EIIC</fullName>
    </submittedName>
</protein>
<dbReference type="InterPro" id="IPR001996">
    <property type="entry name" value="PTS_IIB_1"/>
</dbReference>
<dbReference type="GO" id="GO:0015771">
    <property type="term" value="P:trehalose transport"/>
    <property type="evidence" value="ECO:0007669"/>
    <property type="project" value="TreeGrafter"/>
</dbReference>
<evidence type="ECO:0000256" key="1">
    <source>
        <dbReference type="ARBA" id="ARBA00004651"/>
    </source>
</evidence>
<feature type="transmembrane region" description="Helical" evidence="12">
    <location>
        <begin position="391"/>
        <end position="417"/>
    </location>
</feature>
<dbReference type="PANTHER" id="PTHR30175">
    <property type="entry name" value="PHOSPHOTRANSFERASE SYSTEM TRANSPORT PROTEIN"/>
    <property type="match status" value="1"/>
</dbReference>
<dbReference type="RefSeq" id="WP_071862677.1">
    <property type="nucleotide sequence ID" value="NZ_JBHLVS010000010.1"/>
</dbReference>
<evidence type="ECO:0000313" key="16">
    <source>
        <dbReference type="Proteomes" id="UP000183700"/>
    </source>
</evidence>
<dbReference type="OrthoDB" id="9769191at2"/>
<feature type="transmembrane region" description="Helical" evidence="12">
    <location>
        <begin position="156"/>
        <end position="177"/>
    </location>
</feature>
<dbReference type="FunFam" id="3.30.1360.60:FF:000001">
    <property type="entry name" value="PTS system glucose-specific IIBC component PtsG"/>
    <property type="match status" value="1"/>
</dbReference>
<evidence type="ECO:0000256" key="11">
    <source>
        <dbReference type="PROSITE-ProRule" id="PRU00421"/>
    </source>
</evidence>
<evidence type="ECO:0000256" key="3">
    <source>
        <dbReference type="ARBA" id="ARBA00022475"/>
    </source>
</evidence>
<accession>A0A1L8STT4</accession>
<dbReference type="InterPro" id="IPR003352">
    <property type="entry name" value="PTS_EIIC"/>
</dbReference>
<feature type="transmembrane region" description="Helical" evidence="12">
    <location>
        <begin position="254"/>
        <end position="279"/>
    </location>
</feature>
<dbReference type="EMBL" id="JXKM01000007">
    <property type="protein sequence ID" value="OJG35343.1"/>
    <property type="molecule type" value="Genomic_DNA"/>
</dbReference>
<evidence type="ECO:0000313" key="15">
    <source>
        <dbReference type="EMBL" id="OJG35343.1"/>
    </source>
</evidence>